<dbReference type="Gene3D" id="3.40.640.10">
    <property type="entry name" value="Type I PLP-dependent aspartate aminotransferase-like (Major domain)"/>
    <property type="match status" value="1"/>
</dbReference>
<evidence type="ECO:0000313" key="8">
    <source>
        <dbReference type="Proteomes" id="UP000268652"/>
    </source>
</evidence>
<dbReference type="Proteomes" id="UP000268652">
    <property type="component" value="Unassembled WGS sequence"/>
</dbReference>
<dbReference type="Proteomes" id="UP000275024">
    <property type="component" value="Unassembled WGS sequence"/>
</dbReference>
<dbReference type="InterPro" id="IPR015422">
    <property type="entry name" value="PyrdxlP-dep_Trfase_small"/>
</dbReference>
<reference evidence="8 9" key="1">
    <citation type="submission" date="2018-09" db="EMBL/GenBank/DDBJ databases">
        <title>Streptomyces sp. nov. DS1-2, an endophytic actinomycete isolated from roots of Dendrobium scabrilingue.</title>
        <authorList>
            <person name="Kuncharoen N."/>
            <person name="Kudo T."/>
            <person name="Ohkuma M."/>
            <person name="Yuki M."/>
            <person name="Tanasupawat S."/>
        </authorList>
    </citation>
    <scope>NUCLEOTIDE SEQUENCE [LARGE SCALE GENOMIC DNA]</scope>
    <source>
        <strain evidence="6 9">AZ1-7</strain>
        <strain evidence="7 8">DS1-2</strain>
    </source>
</reference>
<comment type="catalytic activity">
    <reaction evidence="4">
        <text>6-carboxyhexanoyl-[ACP] + L-alanine + H(+) = (8S)-8-amino-7-oxononanoate + holo-[ACP] + CO2</text>
        <dbReference type="Rhea" id="RHEA:42288"/>
        <dbReference type="Rhea" id="RHEA-COMP:9685"/>
        <dbReference type="Rhea" id="RHEA-COMP:9955"/>
        <dbReference type="ChEBI" id="CHEBI:15378"/>
        <dbReference type="ChEBI" id="CHEBI:16526"/>
        <dbReference type="ChEBI" id="CHEBI:57972"/>
        <dbReference type="ChEBI" id="CHEBI:64479"/>
        <dbReference type="ChEBI" id="CHEBI:78846"/>
        <dbReference type="ChEBI" id="CHEBI:149468"/>
        <dbReference type="EC" id="2.3.1.47"/>
    </reaction>
</comment>
<evidence type="ECO:0000313" key="6">
    <source>
        <dbReference type="EMBL" id="RKN04741.1"/>
    </source>
</evidence>
<dbReference type="InterPro" id="IPR015421">
    <property type="entry name" value="PyrdxlP-dep_Trfase_major"/>
</dbReference>
<dbReference type="Gene3D" id="3.90.1150.10">
    <property type="entry name" value="Aspartate Aminotransferase, domain 1"/>
    <property type="match status" value="1"/>
</dbReference>
<evidence type="ECO:0000259" key="5">
    <source>
        <dbReference type="Pfam" id="PF00155"/>
    </source>
</evidence>
<dbReference type="InterPro" id="IPR015424">
    <property type="entry name" value="PyrdxlP-dep_Trfase"/>
</dbReference>
<evidence type="ECO:0000256" key="2">
    <source>
        <dbReference type="ARBA" id="ARBA00013187"/>
    </source>
</evidence>
<keyword evidence="8" id="KW-1185">Reference proteome</keyword>
<proteinExistence type="predicted"/>
<keyword evidence="6" id="KW-0032">Aminotransferase</keyword>
<evidence type="ECO:0000313" key="7">
    <source>
        <dbReference type="EMBL" id="RKN15947.1"/>
    </source>
</evidence>
<evidence type="ECO:0000256" key="3">
    <source>
        <dbReference type="ARBA" id="ARBA00022679"/>
    </source>
</evidence>
<dbReference type="EC" id="2.3.1.47" evidence="2"/>
<evidence type="ECO:0000256" key="4">
    <source>
        <dbReference type="ARBA" id="ARBA00047715"/>
    </source>
</evidence>
<accession>A0A3A9VUH6</accession>
<dbReference type="InterPro" id="IPR050087">
    <property type="entry name" value="AON_synthase_class-II"/>
</dbReference>
<evidence type="ECO:0000313" key="9">
    <source>
        <dbReference type="Proteomes" id="UP000275024"/>
    </source>
</evidence>
<dbReference type="GO" id="GO:0008483">
    <property type="term" value="F:transaminase activity"/>
    <property type="evidence" value="ECO:0007669"/>
    <property type="project" value="UniProtKB-KW"/>
</dbReference>
<feature type="domain" description="Aminotransferase class I/classII large" evidence="5">
    <location>
        <begin position="56"/>
        <end position="390"/>
    </location>
</feature>
<dbReference type="EMBL" id="RBDY01000029">
    <property type="protein sequence ID" value="RKN15947.1"/>
    <property type="molecule type" value="Genomic_DNA"/>
</dbReference>
<gene>
    <name evidence="7" type="ORF">D7318_26355</name>
    <name evidence="6" type="ORF">D7319_27310</name>
</gene>
<comment type="cofactor">
    <cofactor evidence="1">
        <name>pyridoxal 5'-phosphate</name>
        <dbReference type="ChEBI" id="CHEBI:597326"/>
    </cofactor>
</comment>
<evidence type="ECO:0000256" key="1">
    <source>
        <dbReference type="ARBA" id="ARBA00001933"/>
    </source>
</evidence>
<dbReference type="GO" id="GO:0030170">
    <property type="term" value="F:pyridoxal phosphate binding"/>
    <property type="evidence" value="ECO:0007669"/>
    <property type="project" value="InterPro"/>
</dbReference>
<protein>
    <recommendedName>
        <fullName evidence="2">8-amino-7-oxononanoate synthase</fullName>
        <ecNumber evidence="2">2.3.1.47</ecNumber>
    </recommendedName>
</protein>
<dbReference type="PANTHER" id="PTHR13693">
    <property type="entry name" value="CLASS II AMINOTRANSFERASE/8-AMINO-7-OXONONANOATE SYNTHASE"/>
    <property type="match status" value="1"/>
</dbReference>
<keyword evidence="3 6" id="KW-0808">Transferase</keyword>
<dbReference type="EMBL" id="RBDX01000032">
    <property type="protein sequence ID" value="RKN04741.1"/>
    <property type="molecule type" value="Genomic_DNA"/>
</dbReference>
<dbReference type="GO" id="GO:0008710">
    <property type="term" value="F:8-amino-7-oxononanoate synthase activity"/>
    <property type="evidence" value="ECO:0007669"/>
    <property type="project" value="UniProtKB-EC"/>
</dbReference>
<dbReference type="AlphaFoldDB" id="A0A3A9VUH6"/>
<dbReference type="OrthoDB" id="9778690at2"/>
<organism evidence="6 9">
    <name type="scientific">Streptomyces radicis</name>
    <dbReference type="NCBI Taxonomy" id="1750517"/>
    <lineage>
        <taxon>Bacteria</taxon>
        <taxon>Bacillati</taxon>
        <taxon>Actinomycetota</taxon>
        <taxon>Actinomycetes</taxon>
        <taxon>Kitasatosporales</taxon>
        <taxon>Streptomycetaceae</taxon>
        <taxon>Streptomyces</taxon>
    </lineage>
</organism>
<dbReference type="Pfam" id="PF00155">
    <property type="entry name" value="Aminotran_1_2"/>
    <property type="match status" value="1"/>
</dbReference>
<dbReference type="InterPro" id="IPR004839">
    <property type="entry name" value="Aminotransferase_I/II_large"/>
</dbReference>
<name>A0A3A9VUH6_9ACTN</name>
<dbReference type="SUPFAM" id="SSF53383">
    <property type="entry name" value="PLP-dependent transferases"/>
    <property type="match status" value="1"/>
</dbReference>
<sequence length="429" mass="46408">MRGAAEDMEDVFDKRIAPILEKAMGEISDWPYFRALTPKGPGEVTVEGRPSVMAGCNDYLGLACDPRVTEAAAEAVRRYGASCSGSRSLNGTMVLHEELEHRIAAFLERPAALVTTTGFQANLMLTALLERGDTVFSDMSNHASLVDAVRLSPAARRRYRHRDLDHLERLLSAAGPDTAKLIVTDGLFSMEGDVCPLPGLGTLARRHGARLVVDGAHDIGLLGERGRGVAEHFGLMDAVDLQTGTLSKCFGSLGGFVAGPEHIVRFLRYTARPFVFTAAMSPASAAAALAALTVIETEPDRRQRVFNHAERLHNGLRALGYTTSPSVTPVVPVHIGDELLCLRAWQELLDHGVYTNAVIPPGVPSHRSLIRVTAQATHTEEQITRILDAFAAVGRLLRLVPRGAPDDYEPVDLIRPRHHATAPLPAESP</sequence>
<dbReference type="PANTHER" id="PTHR13693:SF3">
    <property type="entry name" value="LD36009P"/>
    <property type="match status" value="1"/>
</dbReference>
<comment type="caution">
    <text evidence="6">The sequence shown here is derived from an EMBL/GenBank/DDBJ whole genome shotgun (WGS) entry which is preliminary data.</text>
</comment>